<dbReference type="EMBL" id="GBRH01233324">
    <property type="protein sequence ID" value="JAD64571.1"/>
    <property type="molecule type" value="Transcribed_RNA"/>
</dbReference>
<protein>
    <submittedName>
        <fullName evidence="1">Uncharacterized protein</fullName>
    </submittedName>
</protein>
<proteinExistence type="predicted"/>
<reference evidence="1" key="1">
    <citation type="submission" date="2014-09" db="EMBL/GenBank/DDBJ databases">
        <authorList>
            <person name="Magalhaes I.L.F."/>
            <person name="Oliveira U."/>
            <person name="Santos F.R."/>
            <person name="Vidigal T.H.D.A."/>
            <person name="Brescovit A.D."/>
            <person name="Santos A.J."/>
        </authorList>
    </citation>
    <scope>NUCLEOTIDE SEQUENCE</scope>
    <source>
        <tissue evidence="1">Shoot tissue taken approximately 20 cm above the soil surface</tissue>
    </source>
</reference>
<sequence length="23" mass="2809">MSGTRCLCRLSMAAWRRRRRTQL</sequence>
<evidence type="ECO:0000313" key="1">
    <source>
        <dbReference type="EMBL" id="JAD64571.1"/>
    </source>
</evidence>
<name>A0A0A9BMI7_ARUDO</name>
<reference evidence="1" key="2">
    <citation type="journal article" date="2015" name="Data Brief">
        <title>Shoot transcriptome of the giant reed, Arundo donax.</title>
        <authorList>
            <person name="Barrero R.A."/>
            <person name="Guerrero F.D."/>
            <person name="Moolhuijzen P."/>
            <person name="Goolsby J.A."/>
            <person name="Tidwell J."/>
            <person name="Bellgard S.E."/>
            <person name="Bellgard M.I."/>
        </authorList>
    </citation>
    <scope>NUCLEOTIDE SEQUENCE</scope>
    <source>
        <tissue evidence="1">Shoot tissue taken approximately 20 cm above the soil surface</tissue>
    </source>
</reference>
<accession>A0A0A9BMI7</accession>
<organism evidence="1">
    <name type="scientific">Arundo donax</name>
    <name type="common">Giant reed</name>
    <name type="synonym">Donax arundinaceus</name>
    <dbReference type="NCBI Taxonomy" id="35708"/>
    <lineage>
        <taxon>Eukaryota</taxon>
        <taxon>Viridiplantae</taxon>
        <taxon>Streptophyta</taxon>
        <taxon>Embryophyta</taxon>
        <taxon>Tracheophyta</taxon>
        <taxon>Spermatophyta</taxon>
        <taxon>Magnoliopsida</taxon>
        <taxon>Liliopsida</taxon>
        <taxon>Poales</taxon>
        <taxon>Poaceae</taxon>
        <taxon>PACMAD clade</taxon>
        <taxon>Arundinoideae</taxon>
        <taxon>Arundineae</taxon>
        <taxon>Arundo</taxon>
    </lineage>
</organism>
<dbReference type="AlphaFoldDB" id="A0A0A9BMI7"/>